<dbReference type="GO" id="GO:0031047">
    <property type="term" value="P:regulatory ncRNA-mediated gene silencing"/>
    <property type="evidence" value="ECO:0007669"/>
    <property type="project" value="UniProtKB-ARBA"/>
</dbReference>
<feature type="compositionally biased region" description="Basic and acidic residues" evidence="11">
    <location>
        <begin position="165"/>
        <end position="179"/>
    </location>
</feature>
<feature type="domain" description="Helicase C-terminal" evidence="13">
    <location>
        <begin position="453"/>
        <end position="620"/>
    </location>
</feature>
<dbReference type="FunFam" id="3.40.50.300:FF:000160">
    <property type="entry name" value="ATP-dependent RNA helicase DDX3X"/>
    <property type="match status" value="1"/>
</dbReference>
<evidence type="ECO:0000256" key="6">
    <source>
        <dbReference type="ARBA" id="ARBA00022884"/>
    </source>
</evidence>
<accession>A0AAN9TQ76</accession>
<dbReference type="FunFam" id="3.40.50.300:FF:000008">
    <property type="entry name" value="ATP-dependent RNA helicase RhlB"/>
    <property type="match status" value="1"/>
</dbReference>
<evidence type="ECO:0000256" key="4">
    <source>
        <dbReference type="ARBA" id="ARBA00022806"/>
    </source>
</evidence>
<dbReference type="PANTHER" id="PTHR47958">
    <property type="entry name" value="ATP-DEPENDENT RNA HELICASE DBP3"/>
    <property type="match status" value="1"/>
</dbReference>
<evidence type="ECO:0000256" key="8">
    <source>
        <dbReference type="ARBA" id="ARBA00047984"/>
    </source>
</evidence>
<dbReference type="SUPFAM" id="SSF52540">
    <property type="entry name" value="P-loop containing nucleoside triphosphate hydrolases"/>
    <property type="match status" value="1"/>
</dbReference>
<dbReference type="Gene3D" id="3.40.50.300">
    <property type="entry name" value="P-loop containing nucleotide triphosphate hydrolases"/>
    <property type="match status" value="2"/>
</dbReference>
<comment type="similarity">
    <text evidence="7">Belongs to the DEAD box helicase family. DDX3/DED1 subfamily.</text>
</comment>
<evidence type="ECO:0000259" key="14">
    <source>
        <dbReference type="PROSITE" id="PS51195"/>
    </source>
</evidence>
<comment type="catalytic activity">
    <reaction evidence="8">
        <text>ATP + H2O = ADP + phosphate + H(+)</text>
        <dbReference type="Rhea" id="RHEA:13065"/>
        <dbReference type="ChEBI" id="CHEBI:15377"/>
        <dbReference type="ChEBI" id="CHEBI:15378"/>
        <dbReference type="ChEBI" id="CHEBI:30616"/>
        <dbReference type="ChEBI" id="CHEBI:43474"/>
        <dbReference type="ChEBI" id="CHEBI:456216"/>
        <dbReference type="EC" id="3.6.4.13"/>
    </reaction>
</comment>
<organism evidence="15 16">
    <name type="scientific">Parthenolecanium corni</name>
    <dbReference type="NCBI Taxonomy" id="536013"/>
    <lineage>
        <taxon>Eukaryota</taxon>
        <taxon>Metazoa</taxon>
        <taxon>Ecdysozoa</taxon>
        <taxon>Arthropoda</taxon>
        <taxon>Hexapoda</taxon>
        <taxon>Insecta</taxon>
        <taxon>Pterygota</taxon>
        <taxon>Neoptera</taxon>
        <taxon>Paraneoptera</taxon>
        <taxon>Hemiptera</taxon>
        <taxon>Sternorrhyncha</taxon>
        <taxon>Coccoidea</taxon>
        <taxon>Coccidae</taxon>
        <taxon>Parthenolecanium</taxon>
    </lineage>
</organism>
<feature type="compositionally biased region" description="Gly residues" evidence="11">
    <location>
        <begin position="673"/>
        <end position="695"/>
    </location>
</feature>
<dbReference type="Pfam" id="PF00270">
    <property type="entry name" value="DEAD"/>
    <property type="match status" value="1"/>
</dbReference>
<dbReference type="AlphaFoldDB" id="A0AAN9TQ76"/>
<feature type="compositionally biased region" description="Polar residues" evidence="11">
    <location>
        <begin position="66"/>
        <end position="75"/>
    </location>
</feature>
<evidence type="ECO:0000256" key="7">
    <source>
        <dbReference type="ARBA" id="ARBA00024358"/>
    </source>
</evidence>
<dbReference type="InterPro" id="IPR011545">
    <property type="entry name" value="DEAD/DEAH_box_helicase_dom"/>
</dbReference>
<evidence type="ECO:0000256" key="3">
    <source>
        <dbReference type="ARBA" id="ARBA00022801"/>
    </source>
</evidence>
<reference evidence="15 16" key="1">
    <citation type="submission" date="2024-03" db="EMBL/GenBank/DDBJ databases">
        <title>Adaptation during the transition from Ophiocordyceps entomopathogen to insect associate is accompanied by gene loss and intensified selection.</title>
        <authorList>
            <person name="Ward C.M."/>
            <person name="Onetto C.A."/>
            <person name="Borneman A.R."/>
        </authorList>
    </citation>
    <scope>NUCLEOTIDE SEQUENCE [LARGE SCALE GENOMIC DNA]</scope>
    <source>
        <strain evidence="15">AWRI1</strain>
        <tissue evidence="15">Single Adult Female</tissue>
    </source>
</reference>
<keyword evidence="5 10" id="KW-0067">ATP-binding</keyword>
<dbReference type="Proteomes" id="UP001367676">
    <property type="component" value="Unassembled WGS sequence"/>
</dbReference>
<dbReference type="InterPro" id="IPR000629">
    <property type="entry name" value="RNA-helicase_DEAD-box_CS"/>
</dbReference>
<evidence type="ECO:0000256" key="5">
    <source>
        <dbReference type="ARBA" id="ARBA00022840"/>
    </source>
</evidence>
<keyword evidence="16" id="KW-1185">Reference proteome</keyword>
<dbReference type="InterPro" id="IPR014001">
    <property type="entry name" value="Helicase_ATP-bd"/>
</dbReference>
<keyword evidence="2 10" id="KW-0547">Nucleotide-binding</keyword>
<dbReference type="CDD" id="cd18787">
    <property type="entry name" value="SF2_C_DEAD"/>
    <property type="match status" value="1"/>
</dbReference>
<feature type="short sequence motif" description="Q motif" evidence="9">
    <location>
        <begin position="221"/>
        <end position="249"/>
    </location>
</feature>
<dbReference type="SMART" id="SM00490">
    <property type="entry name" value="HELICc"/>
    <property type="match status" value="1"/>
</dbReference>
<protein>
    <recommendedName>
        <fullName evidence="1">RNA helicase</fullName>
        <ecNumber evidence="1">3.6.4.13</ecNumber>
    </recommendedName>
</protein>
<dbReference type="Pfam" id="PF00271">
    <property type="entry name" value="Helicase_C"/>
    <property type="match status" value="1"/>
</dbReference>
<feature type="compositionally biased region" description="Basic and acidic residues" evidence="11">
    <location>
        <begin position="116"/>
        <end position="137"/>
    </location>
</feature>
<comment type="caution">
    <text evidence="15">The sequence shown here is derived from an EMBL/GenBank/DDBJ whole genome shotgun (WGS) entry which is preliminary data.</text>
</comment>
<evidence type="ECO:0000256" key="10">
    <source>
        <dbReference type="RuleBase" id="RU000492"/>
    </source>
</evidence>
<evidence type="ECO:0000256" key="9">
    <source>
        <dbReference type="PROSITE-ProRule" id="PRU00552"/>
    </source>
</evidence>
<feature type="region of interest" description="Disordered" evidence="11">
    <location>
        <begin position="627"/>
        <end position="710"/>
    </location>
</feature>
<evidence type="ECO:0000259" key="13">
    <source>
        <dbReference type="PROSITE" id="PS51194"/>
    </source>
</evidence>
<evidence type="ECO:0000313" key="15">
    <source>
        <dbReference type="EMBL" id="KAK7602842.1"/>
    </source>
</evidence>
<dbReference type="EC" id="3.6.4.13" evidence="1"/>
<evidence type="ECO:0000259" key="12">
    <source>
        <dbReference type="PROSITE" id="PS51192"/>
    </source>
</evidence>
<dbReference type="SMART" id="SM00487">
    <property type="entry name" value="DEXDc"/>
    <property type="match status" value="1"/>
</dbReference>
<dbReference type="GO" id="GO:0003723">
    <property type="term" value="F:RNA binding"/>
    <property type="evidence" value="ECO:0007669"/>
    <property type="project" value="UniProtKB-KW"/>
</dbReference>
<keyword evidence="6" id="KW-0694">RNA-binding</keyword>
<dbReference type="GO" id="GO:0005524">
    <property type="term" value="F:ATP binding"/>
    <property type="evidence" value="ECO:0007669"/>
    <property type="project" value="UniProtKB-KW"/>
</dbReference>
<feature type="compositionally biased region" description="Low complexity" evidence="11">
    <location>
        <begin position="139"/>
        <end position="149"/>
    </location>
</feature>
<dbReference type="GO" id="GO:0003724">
    <property type="term" value="F:RNA helicase activity"/>
    <property type="evidence" value="ECO:0007669"/>
    <property type="project" value="UniProtKB-EC"/>
</dbReference>
<dbReference type="InterPro" id="IPR014014">
    <property type="entry name" value="RNA_helicase_DEAD_Q_motif"/>
</dbReference>
<keyword evidence="3 10" id="KW-0378">Hydrolase</keyword>
<dbReference type="PROSITE" id="PS51194">
    <property type="entry name" value="HELICASE_CTER"/>
    <property type="match status" value="1"/>
</dbReference>
<dbReference type="EMBL" id="JBBCAQ010000007">
    <property type="protein sequence ID" value="KAK7602842.1"/>
    <property type="molecule type" value="Genomic_DNA"/>
</dbReference>
<evidence type="ECO:0000256" key="11">
    <source>
        <dbReference type="SAM" id="MobiDB-lite"/>
    </source>
</evidence>
<sequence length="710" mass="79604">MKNAVAQSGGCLELPQFSALDLHDNASSSGRYIPPALRNRNKAPEDDRSDSFSVDKEKPREDYDGSNYNRSSTFNRGDKGDFSANRRGGDSFGSFNGTNDRGDRDARSGGSGFRNNFRDGRDSRGDGRDSRDSRGDSRNGGAYRNNWNNDRNRSSQQPPAPRNTRWQEDTRQRENDWLVPLPRDERVEEELFGNRNTGINFNKYEDIPVEATGDNVPSHISSFEEIQMTEIISSNIALARYDSPTPVQKYAIPIIMTGRDVMACAQTGSGKTAAFLVPILNQMYERGPQAFKIPNNNRSYRRKHYPLGLVLAPTRELATQIYDEARKFSYRSRLRPCVVYGGANFGDQTRDLDRGCHLLVATPGRLVDMLERGKLSLECCRFLVLDEADRMLDMGFEPQIRRIVQRDSMPPTGERQTLMFSATFPKEIQMLARDFLDNYIFLAVGRVGSTSENITQRILWVHDADKRSCLLDLLSTHKFDESTSTDSLTLIFVETKKGADALEEYLFNEGYQVTSIHGDRTQREREEALRNFRCGATPILVATAVAARGLDIPHVKHVINFDLPSDVEEYVHRIGRTGRMGNLGVATSFFNDKNRNLTRDLMELLIETKQDLPTWLENMGSEYRQPMMQRRNNSKSTRFGGGFGSRDYRTTQSGMSSGPSRPRRDNYNSSYSHGGGGFYGGSGNSGGGGGGGSYGGNNSSANNNAPDWWG</sequence>
<dbReference type="InterPro" id="IPR027417">
    <property type="entry name" value="P-loop_NTPase"/>
</dbReference>
<feature type="domain" description="DEAD-box RNA helicase Q" evidence="14">
    <location>
        <begin position="221"/>
        <end position="249"/>
    </location>
</feature>
<dbReference type="CDD" id="cd18051">
    <property type="entry name" value="DEADc_DDX3"/>
    <property type="match status" value="1"/>
</dbReference>
<proteinExistence type="inferred from homology"/>
<feature type="compositionally biased region" description="Basic and acidic residues" evidence="11">
    <location>
        <begin position="42"/>
        <end position="63"/>
    </location>
</feature>
<dbReference type="GO" id="GO:0016787">
    <property type="term" value="F:hydrolase activity"/>
    <property type="evidence" value="ECO:0007669"/>
    <property type="project" value="UniProtKB-KW"/>
</dbReference>
<evidence type="ECO:0000256" key="2">
    <source>
        <dbReference type="ARBA" id="ARBA00022741"/>
    </source>
</evidence>
<keyword evidence="4 10" id="KW-0347">Helicase</keyword>
<feature type="region of interest" description="Disordered" evidence="11">
    <location>
        <begin position="24"/>
        <end position="179"/>
    </location>
</feature>
<dbReference type="PROSITE" id="PS51195">
    <property type="entry name" value="Q_MOTIF"/>
    <property type="match status" value="1"/>
</dbReference>
<evidence type="ECO:0000313" key="16">
    <source>
        <dbReference type="Proteomes" id="UP001367676"/>
    </source>
</evidence>
<gene>
    <name evidence="15" type="ORF">V9T40_006816</name>
</gene>
<name>A0AAN9TQ76_9HEMI</name>
<feature type="domain" description="Helicase ATP-binding" evidence="12">
    <location>
        <begin position="252"/>
        <end position="442"/>
    </location>
</feature>
<dbReference type="PROSITE" id="PS51192">
    <property type="entry name" value="HELICASE_ATP_BIND_1"/>
    <property type="match status" value="1"/>
</dbReference>
<dbReference type="PROSITE" id="PS00039">
    <property type="entry name" value="DEAD_ATP_HELICASE"/>
    <property type="match status" value="1"/>
</dbReference>
<dbReference type="InterPro" id="IPR001650">
    <property type="entry name" value="Helicase_C-like"/>
</dbReference>
<evidence type="ECO:0000256" key="1">
    <source>
        <dbReference type="ARBA" id="ARBA00012552"/>
    </source>
</evidence>